<organism evidence="4 5">
    <name type="scientific">Gemmatimonas phototrophica</name>
    <dbReference type="NCBI Taxonomy" id="1379270"/>
    <lineage>
        <taxon>Bacteria</taxon>
        <taxon>Pseudomonadati</taxon>
        <taxon>Gemmatimonadota</taxon>
        <taxon>Gemmatimonadia</taxon>
        <taxon>Gemmatimonadales</taxon>
        <taxon>Gemmatimonadaceae</taxon>
        <taxon>Gemmatimonas</taxon>
    </lineage>
</organism>
<dbReference type="Pfam" id="PF00144">
    <property type="entry name" value="Beta-lactamase"/>
    <property type="match status" value="1"/>
</dbReference>
<proteinExistence type="predicted"/>
<keyword evidence="1" id="KW-0732">Signal</keyword>
<dbReference type="InterPro" id="IPR050491">
    <property type="entry name" value="AmpC-like"/>
</dbReference>
<feature type="domain" description="Beta-lactamase-related" evidence="2">
    <location>
        <begin position="30"/>
        <end position="343"/>
    </location>
</feature>
<reference evidence="4 5" key="1">
    <citation type="journal article" date="2014" name="Proc. Natl. Acad. Sci. U.S.A.">
        <title>Functional type 2 photosynthetic reaction centers found in the rare bacterial phylum Gemmatimonadetes.</title>
        <authorList>
            <person name="Zeng Y."/>
            <person name="Feng F."/>
            <person name="Medova H."/>
            <person name="Dean J."/>
            <person name="Koblizek M."/>
        </authorList>
    </citation>
    <scope>NUCLEOTIDE SEQUENCE [LARGE SCALE GENOMIC DNA]</scope>
    <source>
        <strain evidence="4 5">AP64</strain>
    </source>
</reference>
<protein>
    <recommendedName>
        <fullName evidence="6">Beta-lactamase-related domain-containing protein</fullName>
    </recommendedName>
</protein>
<dbReference type="eggNOG" id="COG1680">
    <property type="taxonomic scope" value="Bacteria"/>
</dbReference>
<accession>A0A143BGU7</accession>
<dbReference type="PANTHER" id="PTHR46825:SF8">
    <property type="entry name" value="BETA-LACTAMASE-RELATED"/>
    <property type="match status" value="1"/>
</dbReference>
<feature type="signal peptide" evidence="1">
    <location>
        <begin position="1"/>
        <end position="20"/>
    </location>
</feature>
<dbReference type="STRING" id="1379270.GEMMAAP_00415"/>
<evidence type="ECO:0000256" key="1">
    <source>
        <dbReference type="SAM" id="SignalP"/>
    </source>
</evidence>
<evidence type="ECO:0008006" key="6">
    <source>
        <dbReference type="Google" id="ProtNLM"/>
    </source>
</evidence>
<evidence type="ECO:0000259" key="3">
    <source>
        <dbReference type="Pfam" id="PF11954"/>
    </source>
</evidence>
<sequence>MGIAAAVAVMSMVVAAPLVAQSQPADSTIQRWLTERVTNGYATGIVVGVRDGGRDRVVAVGGAQRDGRPVGATSFFEIGSITKVFTNILLADMVLKGEVALEDPVQKYLPAGVTMPSRNGKVITLLDLATASSGLPSLGSNMTPKDIRNPYADYSVQQMYEFLSAHTLRRDPGERYEYSNIGMGLLGHVLALRAGKSYEMLLRERVLEPLGMRETFIVMPSDKAARFAVPHDADLEEVLPWDIPTLAGAGALRSTTRDMLRFADAVTHRDRGPLGKAIAFSIEPRRPTTNPNMRIALGWHVREANGRSIVWHNGGTGGFRTFFGFDPATGAHSMVWSNTSNGVDDLGLHLIDSTVARMRTLPRLNVAVPAETLRAYVGSYVLAPGAVIAVSEAQGKLFVQITGQPRFRLWPESATNFSLRAVPAKVRFGADSTGAMTLTLDQGGREQRARRQ</sequence>
<keyword evidence="5" id="KW-1185">Reference proteome</keyword>
<dbReference type="InterPro" id="IPR012338">
    <property type="entry name" value="Beta-lactam/transpept-like"/>
</dbReference>
<evidence type="ECO:0000313" key="4">
    <source>
        <dbReference type="EMBL" id="AMW03722.1"/>
    </source>
</evidence>
<reference evidence="4 5" key="2">
    <citation type="journal article" date="2016" name="Environ. Microbiol. Rep.">
        <title>Metagenomic evidence for the presence of phototrophic Gemmatimonadetes bacteria in diverse environments.</title>
        <authorList>
            <person name="Zeng Y."/>
            <person name="Baumbach J."/>
            <person name="Barbosa E.G."/>
            <person name="Azevedo V."/>
            <person name="Zhang C."/>
            <person name="Koblizek M."/>
        </authorList>
    </citation>
    <scope>NUCLEOTIDE SEQUENCE [LARGE SCALE GENOMIC DNA]</scope>
    <source>
        <strain evidence="4 5">AP64</strain>
    </source>
</reference>
<dbReference type="Proteomes" id="UP000076404">
    <property type="component" value="Chromosome"/>
</dbReference>
<dbReference type="Gene3D" id="3.40.710.10">
    <property type="entry name" value="DD-peptidase/beta-lactamase superfamily"/>
    <property type="match status" value="1"/>
</dbReference>
<dbReference type="KEGG" id="gph:GEMMAAP_00415"/>
<evidence type="ECO:0000259" key="2">
    <source>
        <dbReference type="Pfam" id="PF00144"/>
    </source>
</evidence>
<feature type="domain" description="Peptidase S12 Pab87-related C-terminal" evidence="3">
    <location>
        <begin position="366"/>
        <end position="441"/>
    </location>
</feature>
<dbReference type="SUPFAM" id="SSF56601">
    <property type="entry name" value="beta-lactamase/transpeptidase-like"/>
    <property type="match status" value="1"/>
</dbReference>
<name>A0A143BGU7_9BACT</name>
<dbReference type="PANTHER" id="PTHR46825">
    <property type="entry name" value="D-ALANYL-D-ALANINE-CARBOXYPEPTIDASE/ENDOPEPTIDASE AMPH"/>
    <property type="match status" value="1"/>
</dbReference>
<dbReference type="Pfam" id="PF11954">
    <property type="entry name" value="DUF3471"/>
    <property type="match status" value="1"/>
</dbReference>
<dbReference type="EMBL" id="CP011454">
    <property type="protein sequence ID" value="AMW03722.1"/>
    <property type="molecule type" value="Genomic_DNA"/>
</dbReference>
<evidence type="ECO:0000313" key="5">
    <source>
        <dbReference type="Proteomes" id="UP000076404"/>
    </source>
</evidence>
<gene>
    <name evidence="4" type="ORF">GEMMAAP_00415</name>
</gene>
<feature type="chain" id="PRO_5007506721" description="Beta-lactamase-related domain-containing protein" evidence="1">
    <location>
        <begin position="21"/>
        <end position="452"/>
    </location>
</feature>
<dbReference type="InterPro" id="IPR001466">
    <property type="entry name" value="Beta-lactam-related"/>
</dbReference>
<dbReference type="InterPro" id="IPR021860">
    <property type="entry name" value="Peptidase_S12_Pab87-rel_C"/>
</dbReference>
<dbReference type="AlphaFoldDB" id="A0A143BGU7"/>